<evidence type="ECO:0000259" key="2">
    <source>
        <dbReference type="PROSITE" id="PS50097"/>
    </source>
</evidence>
<gene>
    <name evidence="3" type="ORF">JMJ35_000142</name>
</gene>
<keyword evidence="4" id="KW-1185">Reference proteome</keyword>
<feature type="region of interest" description="Disordered" evidence="1">
    <location>
        <begin position="1"/>
        <end position="21"/>
    </location>
</feature>
<dbReference type="InterPro" id="IPR011333">
    <property type="entry name" value="SKP1/BTB/POZ_sf"/>
</dbReference>
<evidence type="ECO:0000313" key="4">
    <source>
        <dbReference type="Proteomes" id="UP001166286"/>
    </source>
</evidence>
<dbReference type="CDD" id="cd18186">
    <property type="entry name" value="BTB_POZ_ZBTB_KLHL-like"/>
    <property type="match status" value="1"/>
</dbReference>
<dbReference type="SUPFAM" id="SSF54695">
    <property type="entry name" value="POZ domain"/>
    <property type="match status" value="1"/>
</dbReference>
<dbReference type="PROSITE" id="PS50097">
    <property type="entry name" value="BTB"/>
    <property type="match status" value="1"/>
</dbReference>
<protein>
    <recommendedName>
        <fullName evidence="2">BTB domain-containing protein</fullName>
    </recommendedName>
</protein>
<feature type="domain" description="BTB" evidence="2">
    <location>
        <begin position="46"/>
        <end position="106"/>
    </location>
</feature>
<dbReference type="Proteomes" id="UP001166286">
    <property type="component" value="Unassembled WGS sequence"/>
</dbReference>
<accession>A0AA39V5J6</accession>
<dbReference type="AlphaFoldDB" id="A0AA39V5J6"/>
<reference evidence="3" key="1">
    <citation type="submission" date="2023-03" db="EMBL/GenBank/DDBJ databases">
        <title>Complete genome of Cladonia borealis.</title>
        <authorList>
            <person name="Park H."/>
        </authorList>
    </citation>
    <scope>NUCLEOTIDE SEQUENCE</scope>
    <source>
        <strain evidence="3">ANT050790</strain>
    </source>
</reference>
<feature type="compositionally biased region" description="Basic and acidic residues" evidence="1">
    <location>
        <begin position="1"/>
        <end position="15"/>
    </location>
</feature>
<dbReference type="Pfam" id="PF00651">
    <property type="entry name" value="BTB"/>
    <property type="match status" value="1"/>
</dbReference>
<comment type="caution">
    <text evidence="3">The sequence shown here is derived from an EMBL/GenBank/DDBJ whole genome shotgun (WGS) entry which is preliminary data.</text>
</comment>
<sequence length="270" mass="30240">MSDSSSDHSSDHSSDESYSVVDDAETLQMKRSVSALAKSLENGEYSDLTVECQDKSWKVHRVVVCPRSTFFTNACKTAFQEGESGVVKLPEDDPTLVHQMLVFLYSCDYDDGAHRPTQHPYEFNARMYALADKYGIEDLKDFAKHSLSLWLPSCGYGSALFDASMFVKALKVIYTTTLSSDRALRDLVIPAIKTHRIELRGDFVEMLSSGLGDGEFAMDVFDALLELAQPRTYQCMKCDIVTFPERYNDGVKCWQCKEQAAFIVGPELGP</sequence>
<proteinExistence type="predicted"/>
<dbReference type="EMBL" id="JAFEKC020000001">
    <property type="protein sequence ID" value="KAK0516987.1"/>
    <property type="molecule type" value="Genomic_DNA"/>
</dbReference>
<dbReference type="PANTHER" id="PTHR47843:SF5">
    <property type="entry name" value="BTB_POZ DOMAIN PROTEIN"/>
    <property type="match status" value="1"/>
</dbReference>
<evidence type="ECO:0000256" key="1">
    <source>
        <dbReference type="SAM" id="MobiDB-lite"/>
    </source>
</evidence>
<name>A0AA39V5J6_9LECA</name>
<organism evidence="3 4">
    <name type="scientific">Cladonia borealis</name>
    <dbReference type="NCBI Taxonomy" id="184061"/>
    <lineage>
        <taxon>Eukaryota</taxon>
        <taxon>Fungi</taxon>
        <taxon>Dikarya</taxon>
        <taxon>Ascomycota</taxon>
        <taxon>Pezizomycotina</taxon>
        <taxon>Lecanoromycetes</taxon>
        <taxon>OSLEUM clade</taxon>
        <taxon>Lecanoromycetidae</taxon>
        <taxon>Lecanorales</taxon>
        <taxon>Lecanorineae</taxon>
        <taxon>Cladoniaceae</taxon>
        <taxon>Cladonia</taxon>
    </lineage>
</organism>
<dbReference type="Gene3D" id="3.30.710.10">
    <property type="entry name" value="Potassium Channel Kv1.1, Chain A"/>
    <property type="match status" value="1"/>
</dbReference>
<dbReference type="PANTHER" id="PTHR47843">
    <property type="entry name" value="BTB DOMAIN-CONTAINING PROTEIN-RELATED"/>
    <property type="match status" value="1"/>
</dbReference>
<dbReference type="InterPro" id="IPR000210">
    <property type="entry name" value="BTB/POZ_dom"/>
</dbReference>
<evidence type="ECO:0000313" key="3">
    <source>
        <dbReference type="EMBL" id="KAK0516987.1"/>
    </source>
</evidence>